<dbReference type="RefSeq" id="WP_003340777.1">
    <property type="nucleotide sequence ID" value="NZ_CP028490.1"/>
</dbReference>
<dbReference type="Proteomes" id="UP000240475">
    <property type="component" value="Chromosome"/>
</dbReference>
<dbReference type="PANTHER" id="PTHR36180">
    <property type="entry name" value="DNA-BINDING PROTEIN-RELATED-RELATED"/>
    <property type="match status" value="1"/>
</dbReference>
<sequence>MKTDPKLILCTDCVEPLIFIRHHRALRAVRLGYQCWFSLQDMARLMGKALDERSTRKLDSDQHRHVWLHSHGEWQKCLMISDSGIYALLVHHYVPENRALRLWLSSEVIPTLRSEFTPPARHITVVWWRRMLGLPPAREKFAA</sequence>
<dbReference type="Pfam" id="PF02498">
    <property type="entry name" value="Bro-N"/>
    <property type="match status" value="1"/>
</dbReference>
<dbReference type="AlphaFoldDB" id="A0A0P9GRB2"/>
<dbReference type="InterPro" id="IPR003497">
    <property type="entry name" value="BRO_N_domain"/>
</dbReference>
<name>A0A0P9GRB2_PSESX</name>
<reference evidence="1 2" key="1">
    <citation type="submission" date="2018-04" db="EMBL/GenBank/DDBJ databases">
        <authorList>
            <person name="Cha J.-S."/>
        </authorList>
    </citation>
    <scope>NUCLEOTIDE SEQUENCE [LARGE SCALE GENOMIC DNA]</scope>
    <source>
        <strain evidence="1 2">LMG5095</strain>
    </source>
</reference>
<gene>
    <name evidence="1" type="ORF">DA456_24320</name>
</gene>
<proteinExistence type="predicted"/>
<dbReference type="PROSITE" id="PS51750">
    <property type="entry name" value="BRO_N"/>
    <property type="match status" value="1"/>
</dbReference>
<accession>A0A0P9GRB2</accession>
<evidence type="ECO:0000313" key="2">
    <source>
        <dbReference type="Proteomes" id="UP000240475"/>
    </source>
</evidence>
<evidence type="ECO:0000313" key="1">
    <source>
        <dbReference type="EMBL" id="AVX26265.1"/>
    </source>
</evidence>
<dbReference type="EMBL" id="CP028490">
    <property type="protein sequence ID" value="AVX26265.1"/>
    <property type="molecule type" value="Genomic_DNA"/>
</dbReference>
<dbReference type="PANTHER" id="PTHR36180:SF2">
    <property type="entry name" value="BRO FAMILY PROTEIN"/>
    <property type="match status" value="1"/>
</dbReference>
<dbReference type="SMART" id="SM01040">
    <property type="entry name" value="Bro-N"/>
    <property type="match status" value="1"/>
</dbReference>
<protein>
    <submittedName>
        <fullName evidence="1">Uncharacterized protein</fullName>
    </submittedName>
</protein>
<organism evidence="1 2">
    <name type="scientific">Pseudomonas syringae pv. atrofaciens</name>
    <dbReference type="NCBI Taxonomy" id="192087"/>
    <lineage>
        <taxon>Bacteria</taxon>
        <taxon>Pseudomonadati</taxon>
        <taxon>Pseudomonadota</taxon>
        <taxon>Gammaproteobacteria</taxon>
        <taxon>Pseudomonadales</taxon>
        <taxon>Pseudomonadaceae</taxon>
        <taxon>Pseudomonas</taxon>
        <taxon>Pseudomonas syringae</taxon>
    </lineage>
</organism>